<keyword evidence="1" id="KW-0812">Transmembrane</keyword>
<dbReference type="EMBL" id="FZNX01000001">
    <property type="protein sequence ID" value="SNR35040.1"/>
    <property type="molecule type" value="Genomic_DNA"/>
</dbReference>
<accession>A0A238VKX0</accession>
<evidence type="ECO:0000313" key="3">
    <source>
        <dbReference type="Proteomes" id="UP000198412"/>
    </source>
</evidence>
<dbReference type="OrthoDB" id="795301at2"/>
<sequence>MTDNIDFKRYWNKQKIETQTPEELIKKANEFKRKTRFKLIVGNIVLLISCIGISFIWFYYQPEFLTTKIGVIIIMTAILIYVAFQSTLMPLLSKRNLEASAKEQLLQLLQLKEKQRFQQTTLLNGYFFLLSLGFGFYMYEYAVRMTFIWAVLTYGIVFFTIALNTFYFRPKTIRKQQARLNKLIAQLKDLKEQLTD</sequence>
<organism evidence="2 3">
    <name type="scientific">Lutibacter flavus</name>
    <dbReference type="NCBI Taxonomy" id="691689"/>
    <lineage>
        <taxon>Bacteria</taxon>
        <taxon>Pseudomonadati</taxon>
        <taxon>Bacteroidota</taxon>
        <taxon>Flavobacteriia</taxon>
        <taxon>Flavobacteriales</taxon>
        <taxon>Flavobacteriaceae</taxon>
        <taxon>Lutibacter</taxon>
    </lineage>
</organism>
<evidence type="ECO:0000256" key="1">
    <source>
        <dbReference type="SAM" id="Phobius"/>
    </source>
</evidence>
<evidence type="ECO:0000313" key="2">
    <source>
        <dbReference type="EMBL" id="SNR35040.1"/>
    </source>
</evidence>
<feature type="transmembrane region" description="Helical" evidence="1">
    <location>
        <begin position="39"/>
        <end position="60"/>
    </location>
</feature>
<protein>
    <submittedName>
        <fullName evidence="2">Uncharacterized protein</fullName>
    </submittedName>
</protein>
<keyword evidence="1" id="KW-0472">Membrane</keyword>
<feature type="transmembrane region" description="Helical" evidence="1">
    <location>
        <begin position="121"/>
        <end position="139"/>
    </location>
</feature>
<keyword evidence="1" id="KW-1133">Transmembrane helix</keyword>
<reference evidence="3" key="1">
    <citation type="submission" date="2017-06" db="EMBL/GenBank/DDBJ databases">
        <authorList>
            <person name="Varghese N."/>
            <person name="Submissions S."/>
        </authorList>
    </citation>
    <scope>NUCLEOTIDE SEQUENCE [LARGE SCALE GENOMIC DNA]</scope>
    <source>
        <strain evidence="3">DSM 27993</strain>
    </source>
</reference>
<keyword evidence="3" id="KW-1185">Reference proteome</keyword>
<gene>
    <name evidence="2" type="ORF">SAMN04488111_0668</name>
</gene>
<dbReference type="Proteomes" id="UP000198412">
    <property type="component" value="Unassembled WGS sequence"/>
</dbReference>
<dbReference type="AlphaFoldDB" id="A0A238VKX0"/>
<feature type="transmembrane region" description="Helical" evidence="1">
    <location>
        <begin position="145"/>
        <end position="167"/>
    </location>
</feature>
<feature type="transmembrane region" description="Helical" evidence="1">
    <location>
        <begin position="72"/>
        <end position="92"/>
    </location>
</feature>
<name>A0A238VKX0_9FLAO</name>
<dbReference type="RefSeq" id="WP_089376997.1">
    <property type="nucleotide sequence ID" value="NZ_FZNX01000001.1"/>
</dbReference>
<proteinExistence type="predicted"/>